<dbReference type="RefSeq" id="WP_064550775.1">
    <property type="nucleotide sequence ID" value="NZ_LXMA01000011.1"/>
</dbReference>
<gene>
    <name evidence="1" type="ORF">A7K69_18545</name>
</gene>
<proteinExistence type="predicted"/>
<evidence type="ECO:0000313" key="1">
    <source>
        <dbReference type="EMBL" id="OAT73662.1"/>
    </source>
</evidence>
<dbReference type="EMBL" id="LXMA01000011">
    <property type="protein sequence ID" value="OAT73662.1"/>
    <property type="molecule type" value="Genomic_DNA"/>
</dbReference>
<reference evidence="2" key="1">
    <citation type="submission" date="2016-05" db="EMBL/GenBank/DDBJ databases">
        <authorList>
            <person name="Wang W."/>
            <person name="Zhu L."/>
        </authorList>
    </citation>
    <scope>NUCLEOTIDE SEQUENCE [LARGE SCALE GENOMIC DNA]</scope>
    <source>
        <strain evidence="2">W-2</strain>
    </source>
</reference>
<organism evidence="1 2">
    <name type="scientific">Parageobacillus thermoglucosidasius</name>
    <name type="common">Geobacillus thermoglucosidasius</name>
    <dbReference type="NCBI Taxonomy" id="1426"/>
    <lineage>
        <taxon>Bacteria</taxon>
        <taxon>Bacillati</taxon>
        <taxon>Bacillota</taxon>
        <taxon>Bacilli</taxon>
        <taxon>Bacillales</taxon>
        <taxon>Anoxybacillaceae</taxon>
        <taxon>Parageobacillus</taxon>
    </lineage>
</organism>
<accession>A0A1B7KUC2</accession>
<dbReference type="Pfam" id="PF25184">
    <property type="entry name" value="YxzE"/>
    <property type="match status" value="1"/>
</dbReference>
<protein>
    <submittedName>
        <fullName evidence="1">Uncharacterized protein</fullName>
    </submittedName>
</protein>
<evidence type="ECO:0000313" key="2">
    <source>
        <dbReference type="Proteomes" id="UP000078290"/>
    </source>
</evidence>
<dbReference type="AlphaFoldDB" id="A0A1B7KUC2"/>
<sequence length="72" mass="7725">MKFLLFFVLGIFAALFFFGFLSNTTKTHKRNKRSGSEVLPPFYHGTLSSNDYNDYCDFGGDGGGDGGGGGGD</sequence>
<dbReference type="InterPro" id="IPR057360">
    <property type="entry name" value="YxzE"/>
</dbReference>
<name>A0A1B7KUC2_PARTM</name>
<comment type="caution">
    <text evidence="1">The sequence shown here is derived from an EMBL/GenBank/DDBJ whole genome shotgun (WGS) entry which is preliminary data.</text>
</comment>
<dbReference type="Proteomes" id="UP000078290">
    <property type="component" value="Unassembled WGS sequence"/>
</dbReference>